<dbReference type="NCBIfam" id="TIGR04056">
    <property type="entry name" value="OMP_RagA_SusC"/>
    <property type="match status" value="1"/>
</dbReference>
<evidence type="ECO:0000256" key="3">
    <source>
        <dbReference type="ARBA" id="ARBA00022452"/>
    </source>
</evidence>
<proteinExistence type="inferred from homology"/>
<sequence length="1085" mass="119512">MRNSTNYLFFLRGDSLKRYLLCGIAFTLLSFGAWAQERTVSGTVTGANDGEALPGVNVILKGTTQGTVTDIQGDFSLSVPSDGGTLVFSFIGLMSKEVAIGNQSTLDVTMEEDAQQLNEVVVTALGVEREERSLGYAVQEVSGEELTEARETNVVNSLAGKVAGVQVTGASGNLGGSSRIILRGINSISKDSNNQPLFVVDGTPLDNSNYNTENTQSGDGGRDYGNTIQDLNPDDIASISVLKGPSAAALYGSRASNGVILITTKKGSNRKGIGVEINSNLTFNNVYILPDYQNEYGGGYVQEFGMHEGEPVVNYAADESWGPRMNGQPVRQWYSWYPDDPDYGQMTPFLPHPDNVRDFYETGKSFTNSVALSGGNETTLFRLSYTNLNQNGTIPNSTLERNTVSLNASTKLTDKFTASTSMSYVRNEVDGVPGTGYGNDAGNVVTSFNQWFQRQIDMDKLRNYQTADGRDRTWNIKSPTNLDPLYWENPYYVLYNSYATSQRERLYGNISLSYEIAPSLKVTGWARTDYYTDRRDDRIATGSIPQDMYTEEVREVKENNFELLVQYNKQLNDDFSLGANLGTNRRTNTFFSNTGRTQGGLNVPNFFSLEASVDRPLIQDFYSERQINSVYGSANVGFRDIIYLEGTLRNDWSSTLPEDNNSYLYPSVTSSFVFSELFPNSNVLSFAKLRAGWAQVGNDTDPYRLAGVYRSESNYGAQPAFSVPNRLNNSELRPEITSSYEIGVDLRFFQNRLGIDVTYYDNETTDQILPLDVSATSGFKDAIVNAGLVTNQGWEVMLTGTPIELANGFRWDITANWARNRNEVVELAEGQTNYLIASWGPSINARVGEPYGTIVTEAFVRNENGDRIVGDDGFFLREIDQVVGNILPDFTGGVSNQFSFKGVNLSALVDFQKGGALYSTTNRYGEYSGLLATTAGTNSLGNPKRDPVLINDDGTVDPKSGGVIADGVINVGTEENPVYEKNTIPTDGNEYFQRIRSIRENYTYDASFIKLREVRVGYTFPKSLYENIPVQSISLAFVGRNLALLHSNVPNIDPESALGSGNIQGFENGQLPSVRSLGFNLNIKL</sequence>
<keyword evidence="5" id="KW-0732">Signal</keyword>
<keyword evidence="4 8" id="KW-0812">Transmembrane</keyword>
<dbReference type="InterPro" id="IPR023996">
    <property type="entry name" value="TonB-dep_OMP_SusC/RagA"/>
</dbReference>
<keyword evidence="2 8" id="KW-0813">Transport</keyword>
<protein>
    <submittedName>
        <fullName evidence="11">SusC/RagA family TonB-linked outer membrane protein</fullName>
    </submittedName>
</protein>
<evidence type="ECO:0000313" key="11">
    <source>
        <dbReference type="EMBL" id="WKN38303.1"/>
    </source>
</evidence>
<evidence type="ECO:0000256" key="1">
    <source>
        <dbReference type="ARBA" id="ARBA00004571"/>
    </source>
</evidence>
<dbReference type="Pfam" id="PF07715">
    <property type="entry name" value="Plug"/>
    <property type="match status" value="1"/>
</dbReference>
<dbReference type="NCBIfam" id="TIGR04057">
    <property type="entry name" value="SusC_RagA_signa"/>
    <property type="match status" value="1"/>
</dbReference>
<dbReference type="Pfam" id="PF13715">
    <property type="entry name" value="CarbopepD_reg_2"/>
    <property type="match status" value="1"/>
</dbReference>
<feature type="compositionally biased region" description="Polar residues" evidence="9">
    <location>
        <begin position="205"/>
        <end position="217"/>
    </location>
</feature>
<evidence type="ECO:0000256" key="7">
    <source>
        <dbReference type="ARBA" id="ARBA00023237"/>
    </source>
</evidence>
<feature type="region of interest" description="Disordered" evidence="9">
    <location>
        <begin position="203"/>
        <end position="224"/>
    </location>
</feature>
<evidence type="ECO:0000256" key="6">
    <source>
        <dbReference type="ARBA" id="ARBA00023136"/>
    </source>
</evidence>
<comment type="subcellular location">
    <subcellularLocation>
        <location evidence="1 8">Cell outer membrane</location>
        <topology evidence="1 8">Multi-pass membrane protein</topology>
    </subcellularLocation>
</comment>
<dbReference type="SUPFAM" id="SSF56935">
    <property type="entry name" value="Porins"/>
    <property type="match status" value="1"/>
</dbReference>
<dbReference type="Gene3D" id="2.40.170.20">
    <property type="entry name" value="TonB-dependent receptor, beta-barrel domain"/>
    <property type="match status" value="1"/>
</dbReference>
<reference evidence="11" key="2">
    <citation type="journal article" date="2024" name="Antonie Van Leeuwenhoek">
        <title>Roseihalotalea indica gen. nov., sp. nov., a halophilic Bacteroidetes from mesopelagic Southwest Indian Ocean with higher carbohydrate metabolic potential.</title>
        <authorList>
            <person name="Chen B."/>
            <person name="Zhang M."/>
            <person name="Lin D."/>
            <person name="Ye J."/>
            <person name="Tang K."/>
        </authorList>
    </citation>
    <scope>NUCLEOTIDE SEQUENCE</scope>
    <source>
        <strain evidence="11">TK19036</strain>
    </source>
</reference>
<dbReference type="InterPro" id="IPR039426">
    <property type="entry name" value="TonB-dep_rcpt-like"/>
</dbReference>
<reference evidence="11" key="1">
    <citation type="journal article" date="2023" name="Comput. Struct. Biotechnol. J.">
        <title>Discovery of a novel marine Bacteroidetes with a rich repertoire of carbohydrate-active enzymes.</title>
        <authorList>
            <person name="Chen B."/>
            <person name="Liu G."/>
            <person name="Chen Q."/>
            <person name="Wang H."/>
            <person name="Liu L."/>
            <person name="Tang K."/>
        </authorList>
    </citation>
    <scope>NUCLEOTIDE SEQUENCE</scope>
    <source>
        <strain evidence="11">TK19036</strain>
    </source>
</reference>
<accession>A0AA49JEM5</accession>
<dbReference type="PANTHER" id="PTHR30069:SF29">
    <property type="entry name" value="HEMOGLOBIN AND HEMOGLOBIN-HAPTOGLOBIN-BINDING PROTEIN 1-RELATED"/>
    <property type="match status" value="1"/>
</dbReference>
<keyword evidence="6 8" id="KW-0472">Membrane</keyword>
<keyword evidence="7 8" id="KW-0998">Cell outer membrane</keyword>
<dbReference type="GO" id="GO:0009279">
    <property type="term" value="C:cell outer membrane"/>
    <property type="evidence" value="ECO:0007669"/>
    <property type="project" value="UniProtKB-SubCell"/>
</dbReference>
<dbReference type="InterPro" id="IPR037066">
    <property type="entry name" value="Plug_dom_sf"/>
</dbReference>
<dbReference type="GO" id="GO:0044718">
    <property type="term" value="P:siderophore transmembrane transport"/>
    <property type="evidence" value="ECO:0007669"/>
    <property type="project" value="TreeGrafter"/>
</dbReference>
<dbReference type="EMBL" id="CP120682">
    <property type="protein sequence ID" value="WKN38303.1"/>
    <property type="molecule type" value="Genomic_DNA"/>
</dbReference>
<dbReference type="GO" id="GO:0015344">
    <property type="term" value="F:siderophore uptake transmembrane transporter activity"/>
    <property type="evidence" value="ECO:0007669"/>
    <property type="project" value="TreeGrafter"/>
</dbReference>
<dbReference type="Gene3D" id="2.60.40.1120">
    <property type="entry name" value="Carboxypeptidase-like, regulatory domain"/>
    <property type="match status" value="1"/>
</dbReference>
<gene>
    <name evidence="11" type="ORF">K4G66_06255</name>
</gene>
<evidence type="ECO:0000259" key="10">
    <source>
        <dbReference type="Pfam" id="PF07715"/>
    </source>
</evidence>
<keyword evidence="3 8" id="KW-1134">Transmembrane beta strand</keyword>
<organism evidence="11">
    <name type="scientific">Roseihalotalea indica</name>
    <dbReference type="NCBI Taxonomy" id="2867963"/>
    <lineage>
        <taxon>Bacteria</taxon>
        <taxon>Pseudomonadati</taxon>
        <taxon>Bacteroidota</taxon>
        <taxon>Cytophagia</taxon>
        <taxon>Cytophagales</taxon>
        <taxon>Catalimonadaceae</taxon>
        <taxon>Roseihalotalea</taxon>
    </lineage>
</organism>
<evidence type="ECO:0000256" key="9">
    <source>
        <dbReference type="SAM" id="MobiDB-lite"/>
    </source>
</evidence>
<evidence type="ECO:0000256" key="5">
    <source>
        <dbReference type="ARBA" id="ARBA00022729"/>
    </source>
</evidence>
<dbReference type="InterPro" id="IPR036942">
    <property type="entry name" value="Beta-barrel_TonB_sf"/>
</dbReference>
<feature type="domain" description="TonB-dependent receptor plug" evidence="10">
    <location>
        <begin position="132"/>
        <end position="259"/>
    </location>
</feature>
<evidence type="ECO:0000256" key="4">
    <source>
        <dbReference type="ARBA" id="ARBA00022692"/>
    </source>
</evidence>
<dbReference type="AlphaFoldDB" id="A0AA49JEM5"/>
<dbReference type="InterPro" id="IPR012910">
    <property type="entry name" value="Plug_dom"/>
</dbReference>
<comment type="similarity">
    <text evidence="8">Belongs to the TonB-dependent receptor family.</text>
</comment>
<name>A0AA49JEM5_9BACT</name>
<dbReference type="PROSITE" id="PS52016">
    <property type="entry name" value="TONB_DEPENDENT_REC_3"/>
    <property type="match status" value="1"/>
</dbReference>
<dbReference type="InterPro" id="IPR008969">
    <property type="entry name" value="CarboxyPept-like_regulatory"/>
</dbReference>
<evidence type="ECO:0000256" key="2">
    <source>
        <dbReference type="ARBA" id="ARBA00022448"/>
    </source>
</evidence>
<dbReference type="Gene3D" id="2.170.130.10">
    <property type="entry name" value="TonB-dependent receptor, plug domain"/>
    <property type="match status" value="1"/>
</dbReference>
<evidence type="ECO:0000256" key="8">
    <source>
        <dbReference type="PROSITE-ProRule" id="PRU01360"/>
    </source>
</evidence>
<dbReference type="InterPro" id="IPR023997">
    <property type="entry name" value="TonB-dep_OMP_SusC/RagA_CS"/>
</dbReference>
<dbReference type="PANTHER" id="PTHR30069">
    <property type="entry name" value="TONB-DEPENDENT OUTER MEMBRANE RECEPTOR"/>
    <property type="match status" value="1"/>
</dbReference>
<dbReference type="SUPFAM" id="SSF49464">
    <property type="entry name" value="Carboxypeptidase regulatory domain-like"/>
    <property type="match status" value="1"/>
</dbReference>